<evidence type="ECO:0000256" key="2">
    <source>
        <dbReference type="SAM" id="MobiDB-lite"/>
    </source>
</evidence>
<feature type="region of interest" description="Disordered" evidence="2">
    <location>
        <begin position="33"/>
        <end position="53"/>
    </location>
</feature>
<dbReference type="PANTHER" id="PTHR24006">
    <property type="entry name" value="UBIQUITIN CARBOXYL-TERMINAL HYDROLASE"/>
    <property type="match status" value="1"/>
</dbReference>
<dbReference type="GO" id="GO:0004843">
    <property type="term" value="F:cysteine-type deubiquitinase activity"/>
    <property type="evidence" value="ECO:0007669"/>
    <property type="project" value="InterPro"/>
</dbReference>
<feature type="region of interest" description="Disordered" evidence="2">
    <location>
        <begin position="65"/>
        <end position="131"/>
    </location>
</feature>
<dbReference type="GO" id="GO:0005634">
    <property type="term" value="C:nucleus"/>
    <property type="evidence" value="ECO:0007669"/>
    <property type="project" value="TreeGrafter"/>
</dbReference>
<feature type="compositionally biased region" description="Basic and acidic residues" evidence="2">
    <location>
        <begin position="36"/>
        <end position="53"/>
    </location>
</feature>
<feature type="compositionally biased region" description="Low complexity" evidence="2">
    <location>
        <begin position="94"/>
        <end position="109"/>
    </location>
</feature>
<dbReference type="PANTHER" id="PTHR24006:SF702">
    <property type="entry name" value="UBIQUITIN CARBOXYL-TERMINAL HYDROLASE 47"/>
    <property type="match status" value="1"/>
</dbReference>
<dbReference type="InterPro" id="IPR001394">
    <property type="entry name" value="Peptidase_C19_UCH"/>
</dbReference>
<dbReference type="InterPro" id="IPR018200">
    <property type="entry name" value="USP_CS"/>
</dbReference>
<dbReference type="InterPro" id="IPR028889">
    <property type="entry name" value="USP"/>
</dbReference>
<dbReference type="PROSITE" id="PS50235">
    <property type="entry name" value="USP_3"/>
    <property type="match status" value="1"/>
</dbReference>
<sequence>MKYDDDSIYLCMGHMICGGASLKSSMAHYAKRMARKGRERDPVGNDNDESKENDQNIARDLLQQPSQEQQHQLPLQEQQPAHGGHSPPYTLLINPNRSSNSPPVTPSTTYMNVTQRKKPSPLSLPSGMDSGDYFPRRRTVVAPPPGMEVVEDEMSLHALFGTGPMEDDEELAVTVATFGSCGVSIGRGPFCPHRKFRRWPCDVFSSHTSAGCGGRRKGPMRSPLLYLDDNEHRYVGLRNQAMTCYLNSLVQTLYMTPEFRNAVYRWQFPGKQEDEINSIPCQLQKLFVLLQTSEKDALETKDLTSSFGWSSREGWVLFSGVGNSLMEIRLGNLAIPYEQHDVQELCRLMFDALERKWRNTVNSTLIHDLYRGTVVDFVRCLSCKKENTRADAFLDLPLAINNGGTDDPYKSVEDAIHAFVKPEILEGVNQYCCENCGPNQNALKVSFISEFAHIAVSI</sequence>
<dbReference type="AlphaFoldDB" id="A0A9J2PK66"/>
<dbReference type="PROSITE" id="PS00972">
    <property type="entry name" value="USP_1"/>
    <property type="match status" value="1"/>
</dbReference>
<protein>
    <submittedName>
        <fullName evidence="5">USP domain-containing protein</fullName>
    </submittedName>
</protein>
<dbReference type="GO" id="GO:0005829">
    <property type="term" value="C:cytosol"/>
    <property type="evidence" value="ECO:0007669"/>
    <property type="project" value="TreeGrafter"/>
</dbReference>
<evidence type="ECO:0000313" key="4">
    <source>
        <dbReference type="Proteomes" id="UP000036681"/>
    </source>
</evidence>
<dbReference type="Pfam" id="PF00443">
    <property type="entry name" value="UCH"/>
    <property type="match status" value="1"/>
</dbReference>
<dbReference type="Proteomes" id="UP000036681">
    <property type="component" value="Unplaced"/>
</dbReference>
<evidence type="ECO:0000256" key="1">
    <source>
        <dbReference type="ARBA" id="ARBA00009085"/>
    </source>
</evidence>
<proteinExistence type="inferred from homology"/>
<feature type="compositionally biased region" description="Low complexity" evidence="2">
    <location>
        <begin position="65"/>
        <end position="80"/>
    </location>
</feature>
<feature type="domain" description="USP" evidence="3">
    <location>
        <begin position="235"/>
        <end position="458"/>
    </location>
</feature>
<dbReference type="GO" id="GO:0016579">
    <property type="term" value="P:protein deubiquitination"/>
    <property type="evidence" value="ECO:0007669"/>
    <property type="project" value="InterPro"/>
</dbReference>
<accession>A0A9J2PK66</accession>
<dbReference type="InterPro" id="IPR038765">
    <property type="entry name" value="Papain-like_cys_pep_sf"/>
</dbReference>
<dbReference type="WBParaSite" id="ALUE_0000994101-mRNA-1">
    <property type="protein sequence ID" value="ALUE_0000994101-mRNA-1"/>
    <property type="gene ID" value="ALUE_0000994101"/>
</dbReference>
<reference evidence="5" key="1">
    <citation type="submission" date="2023-03" db="UniProtKB">
        <authorList>
            <consortium name="WormBaseParasite"/>
        </authorList>
    </citation>
    <scope>IDENTIFICATION</scope>
</reference>
<evidence type="ECO:0000259" key="3">
    <source>
        <dbReference type="PROSITE" id="PS50235"/>
    </source>
</evidence>
<keyword evidence="4" id="KW-1185">Reference proteome</keyword>
<name>A0A9J2PK66_ASCLU</name>
<dbReference type="Gene3D" id="3.90.70.10">
    <property type="entry name" value="Cysteine proteinases"/>
    <property type="match status" value="1"/>
</dbReference>
<dbReference type="SUPFAM" id="SSF54001">
    <property type="entry name" value="Cysteine proteinases"/>
    <property type="match status" value="1"/>
</dbReference>
<comment type="similarity">
    <text evidence="1">Belongs to the peptidase C19 family.</text>
</comment>
<dbReference type="InterPro" id="IPR050164">
    <property type="entry name" value="Peptidase_C19"/>
</dbReference>
<evidence type="ECO:0000313" key="5">
    <source>
        <dbReference type="WBParaSite" id="ALUE_0000994101-mRNA-1"/>
    </source>
</evidence>
<organism evidence="4 5">
    <name type="scientific">Ascaris lumbricoides</name>
    <name type="common">Giant roundworm</name>
    <dbReference type="NCBI Taxonomy" id="6252"/>
    <lineage>
        <taxon>Eukaryota</taxon>
        <taxon>Metazoa</taxon>
        <taxon>Ecdysozoa</taxon>
        <taxon>Nematoda</taxon>
        <taxon>Chromadorea</taxon>
        <taxon>Rhabditida</taxon>
        <taxon>Spirurina</taxon>
        <taxon>Ascaridomorpha</taxon>
        <taxon>Ascaridoidea</taxon>
        <taxon>Ascarididae</taxon>
        <taxon>Ascaris</taxon>
    </lineage>
</organism>